<evidence type="ECO:0000256" key="1">
    <source>
        <dbReference type="SAM" id="Coils"/>
    </source>
</evidence>
<keyword evidence="3" id="KW-1185">Reference proteome</keyword>
<evidence type="ECO:0000313" key="2">
    <source>
        <dbReference type="EMBL" id="KAF2246296.1"/>
    </source>
</evidence>
<dbReference type="RefSeq" id="XP_033681300.1">
    <property type="nucleotide sequence ID" value="XM_033834411.1"/>
</dbReference>
<reference evidence="2" key="1">
    <citation type="journal article" date="2020" name="Stud. Mycol.">
        <title>101 Dothideomycetes genomes: a test case for predicting lifestyles and emergence of pathogens.</title>
        <authorList>
            <person name="Haridas S."/>
            <person name="Albert R."/>
            <person name="Binder M."/>
            <person name="Bloem J."/>
            <person name="Labutti K."/>
            <person name="Salamov A."/>
            <person name="Andreopoulos B."/>
            <person name="Baker S."/>
            <person name="Barry K."/>
            <person name="Bills G."/>
            <person name="Bluhm B."/>
            <person name="Cannon C."/>
            <person name="Castanera R."/>
            <person name="Culley D."/>
            <person name="Daum C."/>
            <person name="Ezra D."/>
            <person name="Gonzalez J."/>
            <person name="Henrissat B."/>
            <person name="Kuo A."/>
            <person name="Liang C."/>
            <person name="Lipzen A."/>
            <person name="Lutzoni F."/>
            <person name="Magnuson J."/>
            <person name="Mondo S."/>
            <person name="Nolan M."/>
            <person name="Ohm R."/>
            <person name="Pangilinan J."/>
            <person name="Park H.-J."/>
            <person name="Ramirez L."/>
            <person name="Alfaro M."/>
            <person name="Sun H."/>
            <person name="Tritt A."/>
            <person name="Yoshinaga Y."/>
            <person name="Zwiers L.-H."/>
            <person name="Turgeon B."/>
            <person name="Goodwin S."/>
            <person name="Spatafora J."/>
            <person name="Crous P."/>
            <person name="Grigoriev I."/>
        </authorList>
    </citation>
    <scope>NUCLEOTIDE SEQUENCE</scope>
    <source>
        <strain evidence="2">CBS 122368</strain>
    </source>
</reference>
<accession>A0A6A6I7H3</accession>
<evidence type="ECO:0000313" key="3">
    <source>
        <dbReference type="Proteomes" id="UP000800094"/>
    </source>
</evidence>
<dbReference type="Proteomes" id="UP000800094">
    <property type="component" value="Unassembled WGS sequence"/>
</dbReference>
<organism evidence="2 3">
    <name type="scientific">Trematosphaeria pertusa</name>
    <dbReference type="NCBI Taxonomy" id="390896"/>
    <lineage>
        <taxon>Eukaryota</taxon>
        <taxon>Fungi</taxon>
        <taxon>Dikarya</taxon>
        <taxon>Ascomycota</taxon>
        <taxon>Pezizomycotina</taxon>
        <taxon>Dothideomycetes</taxon>
        <taxon>Pleosporomycetidae</taxon>
        <taxon>Pleosporales</taxon>
        <taxon>Massarineae</taxon>
        <taxon>Trematosphaeriaceae</taxon>
        <taxon>Trematosphaeria</taxon>
    </lineage>
</organism>
<name>A0A6A6I7H3_9PLEO</name>
<sequence length="188" mass="21220">MAATTSPSGTENAQGPPAAAEALKLKDDLAAANNDLKELSATIHTIKQEVDKVSAEEAREPWDTAHQSEHCSALKSAMEAVKAHEHKYKSLVASVDANKYAHLEGEEPNETHEAILSNYNVYNRERAEMGAQLKEVCYQSSQRELINEDQAREMYVELVQILYVQQIGDLLLRWLQKRDTIPWDENDW</sequence>
<gene>
    <name evidence="2" type="ORF">BU26DRAFT_577896</name>
</gene>
<proteinExistence type="predicted"/>
<protein>
    <submittedName>
        <fullName evidence="2">Uncharacterized protein</fullName>
    </submittedName>
</protein>
<dbReference type="AlphaFoldDB" id="A0A6A6I7H3"/>
<keyword evidence="1" id="KW-0175">Coiled coil</keyword>
<dbReference type="GeneID" id="54587741"/>
<dbReference type="EMBL" id="ML987199">
    <property type="protein sequence ID" value="KAF2246296.1"/>
    <property type="molecule type" value="Genomic_DNA"/>
</dbReference>
<feature type="coiled-coil region" evidence="1">
    <location>
        <begin position="22"/>
        <end position="56"/>
    </location>
</feature>